<feature type="transmembrane region" description="Helical" evidence="2">
    <location>
        <begin position="851"/>
        <end position="874"/>
    </location>
</feature>
<dbReference type="AlphaFoldDB" id="X6MKF5"/>
<reference evidence="3 4" key="1">
    <citation type="journal article" date="2013" name="Curr. Biol.">
        <title>The Genome of the Foraminiferan Reticulomyxa filosa.</title>
        <authorList>
            <person name="Glockner G."/>
            <person name="Hulsmann N."/>
            <person name="Schleicher M."/>
            <person name="Noegel A.A."/>
            <person name="Eichinger L."/>
            <person name="Gallinger C."/>
            <person name="Pawlowski J."/>
            <person name="Sierra R."/>
            <person name="Euteneuer U."/>
            <person name="Pillet L."/>
            <person name="Moustafa A."/>
            <person name="Platzer M."/>
            <person name="Groth M."/>
            <person name="Szafranski K."/>
            <person name="Schliwa M."/>
        </authorList>
    </citation>
    <scope>NUCLEOTIDE SEQUENCE [LARGE SCALE GENOMIC DNA]</scope>
</reference>
<organism evidence="3 4">
    <name type="scientific">Reticulomyxa filosa</name>
    <dbReference type="NCBI Taxonomy" id="46433"/>
    <lineage>
        <taxon>Eukaryota</taxon>
        <taxon>Sar</taxon>
        <taxon>Rhizaria</taxon>
        <taxon>Retaria</taxon>
        <taxon>Foraminifera</taxon>
        <taxon>Monothalamids</taxon>
        <taxon>Reticulomyxidae</taxon>
        <taxon>Reticulomyxa</taxon>
    </lineage>
</organism>
<comment type="caution">
    <text evidence="3">The sequence shown here is derived from an EMBL/GenBank/DDBJ whole genome shotgun (WGS) entry which is preliminary data.</text>
</comment>
<evidence type="ECO:0000313" key="4">
    <source>
        <dbReference type="Proteomes" id="UP000023152"/>
    </source>
</evidence>
<keyword evidence="2" id="KW-0812">Transmembrane</keyword>
<feature type="region of interest" description="Disordered" evidence="1">
    <location>
        <begin position="263"/>
        <end position="285"/>
    </location>
</feature>
<feature type="region of interest" description="Disordered" evidence="1">
    <location>
        <begin position="341"/>
        <end position="417"/>
    </location>
</feature>
<keyword evidence="2" id="KW-0472">Membrane</keyword>
<feature type="compositionally biased region" description="Basic and acidic residues" evidence="1">
    <location>
        <begin position="384"/>
        <end position="398"/>
    </location>
</feature>
<sequence length="968" mass="112034">NDDNNDNGDLPPSPQQRHYRRQTFASNSKSKSTSMSHHQRLTLDSPPNVVYKGRTHKRDTKTQPKIEMSDNDLQQQQQQRQQESSQSHHERINSISEQHKHKYRNSAETTTITLTETPTPTPITTHKHHSIIPNKELLQLQQHSQLYLTSGDENETPIKKLTTPDFVIRADLRDKNATSDDNIETIDALPGLKLALNENQANGGDFLSVQTPKMAFPKLAHVNETENESDMNETQATKKSNIDWSTSQTPILRYSLNEEDKNFPKTQWKQKHDKKKEKPQKHSELTAEEQLVRLLESCKLEQLNQRFQRYCTPPSKILAGEDLDNCLRDLLMEAVTRPFNFQPTLPRSTEAKKPDTENNNSKSTNSSDQSQSPSTITLTLDGGEEGRPPVDDNSFEHRDEEDDNADDNGNDDDDDSDEVLQKLTRTTSVDTTNNATRIKTQMAYKVASLDTYERTVESSLMRLHQILQYSLKHNSLTEEQFAKLSDIIREYLQKKYGVEISSKNPQLTMPIRRMSVHKDQINNFSCNFSCDDFMAPLDLDNIDPNTPNQVENHPHLPKVIGTLDCNVIELGKSLATKNKTELKTIWNDFYIKQYSAKEKTDFEIKNWIPYYDVKHFVYHLVQLHMDEQLRAESIRHASENGNGVIDVWNKEDVGETARQILKIIDSEEGGTHVSLKRNYKTDGFENKPVTADQSPIRSELHGIMAYTFEQFLRLGQILREQEEVDNEDSNEFDDFQIDFQDFCHFLSDKQDDIIQNISKHVTQNGEISLEIVEQTLDQALMSYCKKQIKDPYVSHHKKAIDHCGEVLFQLLKNTCAHSHNHIAQTEFLRFLQGLPTYDNQIGMESCHISSLIVFFPVFVFSLLLLLLVVGYVLYRVSFSQFFGVKKNKNQSYIFFPKLWFKAYYFNPKNLMKTNSQNFICITFFLKTYLFFLLKLKRYFRACSLEIKVLKKKKMDMEKRLTGNKIIIS</sequence>
<feature type="compositionally biased region" description="Basic residues" evidence="1">
    <location>
        <begin position="268"/>
        <end position="279"/>
    </location>
</feature>
<feature type="compositionally biased region" description="Low complexity" evidence="1">
    <location>
        <begin position="26"/>
        <end position="36"/>
    </location>
</feature>
<feature type="region of interest" description="Disordered" evidence="1">
    <location>
        <begin position="1"/>
        <end position="107"/>
    </location>
</feature>
<name>X6MKF5_RETFI</name>
<gene>
    <name evidence="3" type="ORF">RFI_23030</name>
</gene>
<evidence type="ECO:0000256" key="1">
    <source>
        <dbReference type="SAM" id="MobiDB-lite"/>
    </source>
</evidence>
<proteinExistence type="predicted"/>
<feature type="compositionally biased region" description="Low complexity" evidence="1">
    <location>
        <begin position="74"/>
        <end position="85"/>
    </location>
</feature>
<dbReference type="Proteomes" id="UP000023152">
    <property type="component" value="Unassembled WGS sequence"/>
</dbReference>
<evidence type="ECO:0000256" key="2">
    <source>
        <dbReference type="SAM" id="Phobius"/>
    </source>
</evidence>
<keyword evidence="2" id="KW-1133">Transmembrane helix</keyword>
<protein>
    <submittedName>
        <fullName evidence="3">Uncharacterized protein</fullName>
    </submittedName>
</protein>
<feature type="compositionally biased region" description="Low complexity" evidence="1">
    <location>
        <begin position="357"/>
        <end position="377"/>
    </location>
</feature>
<feature type="compositionally biased region" description="Acidic residues" evidence="1">
    <location>
        <begin position="399"/>
        <end position="417"/>
    </location>
</feature>
<evidence type="ECO:0000313" key="3">
    <source>
        <dbReference type="EMBL" id="ETO14339.1"/>
    </source>
</evidence>
<dbReference type="EMBL" id="ASPP01020089">
    <property type="protein sequence ID" value="ETO14339.1"/>
    <property type="molecule type" value="Genomic_DNA"/>
</dbReference>
<keyword evidence="4" id="KW-1185">Reference proteome</keyword>
<feature type="non-terminal residue" evidence="3">
    <location>
        <position position="1"/>
    </location>
</feature>
<accession>X6MKF5</accession>